<sequence length="228" mass="26305">MDFVSGLPLTPTKKDSVWVIVDRLTKSSHFIPVRTDYSLQKLAKLYVAEIVRLHGVPVSIISDRDPRFTSRFWKALHQALGTKLDFSTVFHPQTDGQSERVIQILEDMLRGCVIDFSGSWEDYLPLAEFAYNNSYQSNIQLAPYEALYGRRCCTPTCWTELETEEKVKLIRTWLKEASNRQKSYADLKRKMIEFSVGDQVLRFGRKGKLSPRFIGPYRIVRCVGPVAY</sequence>
<proteinExistence type="predicted"/>
<feature type="domain" description="Integrase catalytic" evidence="1">
    <location>
        <begin position="1"/>
        <end position="151"/>
    </location>
</feature>
<name>A0A5B6W707_9ROSI</name>
<dbReference type="PROSITE" id="PS50994">
    <property type="entry name" value="INTEGRASE"/>
    <property type="match status" value="1"/>
</dbReference>
<dbReference type="SUPFAM" id="SSF53098">
    <property type="entry name" value="Ribonuclease H-like"/>
    <property type="match status" value="1"/>
</dbReference>
<dbReference type="InterPro" id="IPR036397">
    <property type="entry name" value="RNaseH_sf"/>
</dbReference>
<evidence type="ECO:0000259" key="1">
    <source>
        <dbReference type="PROSITE" id="PS50994"/>
    </source>
</evidence>
<evidence type="ECO:0000313" key="3">
    <source>
        <dbReference type="Proteomes" id="UP000325315"/>
    </source>
</evidence>
<protein>
    <submittedName>
        <fullName evidence="2">Retrotransposon protein, Ty3-gypsy subclass</fullName>
    </submittedName>
</protein>
<organism evidence="2 3">
    <name type="scientific">Gossypium australe</name>
    <dbReference type="NCBI Taxonomy" id="47621"/>
    <lineage>
        <taxon>Eukaryota</taxon>
        <taxon>Viridiplantae</taxon>
        <taxon>Streptophyta</taxon>
        <taxon>Embryophyta</taxon>
        <taxon>Tracheophyta</taxon>
        <taxon>Spermatophyta</taxon>
        <taxon>Magnoliopsida</taxon>
        <taxon>eudicotyledons</taxon>
        <taxon>Gunneridae</taxon>
        <taxon>Pentapetalae</taxon>
        <taxon>rosids</taxon>
        <taxon>malvids</taxon>
        <taxon>Malvales</taxon>
        <taxon>Malvaceae</taxon>
        <taxon>Malvoideae</taxon>
        <taxon>Gossypium</taxon>
    </lineage>
</organism>
<dbReference type="InterPro" id="IPR001584">
    <property type="entry name" value="Integrase_cat-core"/>
</dbReference>
<dbReference type="PANTHER" id="PTHR45835:SF99">
    <property type="entry name" value="CHROMO DOMAIN-CONTAINING PROTEIN-RELATED"/>
    <property type="match status" value="1"/>
</dbReference>
<accession>A0A5B6W707</accession>
<dbReference type="Gene3D" id="3.30.420.10">
    <property type="entry name" value="Ribonuclease H-like superfamily/Ribonuclease H"/>
    <property type="match status" value="1"/>
</dbReference>
<reference evidence="3" key="1">
    <citation type="journal article" date="2019" name="Plant Biotechnol. J.">
        <title>Genome sequencing of the Australian wild diploid species Gossypium australe highlights disease resistance and delayed gland morphogenesis.</title>
        <authorList>
            <person name="Cai Y."/>
            <person name="Cai X."/>
            <person name="Wang Q."/>
            <person name="Wang P."/>
            <person name="Zhang Y."/>
            <person name="Cai C."/>
            <person name="Xu Y."/>
            <person name="Wang K."/>
            <person name="Zhou Z."/>
            <person name="Wang C."/>
            <person name="Geng S."/>
            <person name="Li B."/>
            <person name="Dong Q."/>
            <person name="Hou Y."/>
            <person name="Wang H."/>
            <person name="Ai P."/>
            <person name="Liu Z."/>
            <person name="Yi F."/>
            <person name="Sun M."/>
            <person name="An G."/>
            <person name="Cheng J."/>
            <person name="Zhang Y."/>
            <person name="Shi Q."/>
            <person name="Xie Y."/>
            <person name="Shi X."/>
            <person name="Chang Y."/>
            <person name="Huang F."/>
            <person name="Chen Y."/>
            <person name="Hong S."/>
            <person name="Mi L."/>
            <person name="Sun Q."/>
            <person name="Zhang L."/>
            <person name="Zhou B."/>
            <person name="Peng R."/>
            <person name="Zhang X."/>
            <person name="Liu F."/>
        </authorList>
    </citation>
    <scope>NUCLEOTIDE SEQUENCE [LARGE SCALE GENOMIC DNA]</scope>
    <source>
        <strain evidence="3">cv. PA1801</strain>
    </source>
</reference>
<dbReference type="GO" id="GO:0015074">
    <property type="term" value="P:DNA integration"/>
    <property type="evidence" value="ECO:0007669"/>
    <property type="project" value="InterPro"/>
</dbReference>
<dbReference type="GO" id="GO:0003676">
    <property type="term" value="F:nucleic acid binding"/>
    <property type="evidence" value="ECO:0007669"/>
    <property type="project" value="InterPro"/>
</dbReference>
<keyword evidence="3" id="KW-1185">Reference proteome</keyword>
<dbReference type="EMBL" id="SMMG02000004">
    <property type="protein sequence ID" value="KAA3477015.1"/>
    <property type="molecule type" value="Genomic_DNA"/>
</dbReference>
<dbReference type="AlphaFoldDB" id="A0A5B6W707"/>
<dbReference type="PANTHER" id="PTHR45835">
    <property type="entry name" value="YALI0A06105P"/>
    <property type="match status" value="1"/>
</dbReference>
<dbReference type="Proteomes" id="UP000325315">
    <property type="component" value="Unassembled WGS sequence"/>
</dbReference>
<evidence type="ECO:0000313" key="2">
    <source>
        <dbReference type="EMBL" id="KAA3477015.1"/>
    </source>
</evidence>
<gene>
    <name evidence="2" type="ORF">EPI10_010936</name>
</gene>
<comment type="caution">
    <text evidence="2">The sequence shown here is derived from an EMBL/GenBank/DDBJ whole genome shotgun (WGS) entry which is preliminary data.</text>
</comment>
<dbReference type="Pfam" id="PF24626">
    <property type="entry name" value="SH3_Tf2-1"/>
    <property type="match status" value="1"/>
</dbReference>
<dbReference type="InterPro" id="IPR056924">
    <property type="entry name" value="SH3_Tf2-1"/>
</dbReference>
<dbReference type="InterPro" id="IPR012337">
    <property type="entry name" value="RNaseH-like_sf"/>
</dbReference>
<dbReference type="OrthoDB" id="1939135at2759"/>